<evidence type="ECO:0000313" key="3">
    <source>
        <dbReference type="EMBL" id="KAF7320650.1"/>
    </source>
</evidence>
<feature type="chain" id="PRO_5034038682" evidence="2">
    <location>
        <begin position="20"/>
        <end position="199"/>
    </location>
</feature>
<dbReference type="EMBL" id="JACAZE010000002">
    <property type="protein sequence ID" value="KAF7320650.1"/>
    <property type="molecule type" value="Genomic_DNA"/>
</dbReference>
<gene>
    <name evidence="3" type="ORF">HMN09_00149800</name>
</gene>
<proteinExistence type="predicted"/>
<evidence type="ECO:0000313" key="4">
    <source>
        <dbReference type="Proteomes" id="UP000613580"/>
    </source>
</evidence>
<dbReference type="Proteomes" id="UP000613580">
    <property type="component" value="Unassembled WGS sequence"/>
</dbReference>
<sequence length="199" mass="18768">MLSLATVVLTLLTASSVLARPNPSPALFPSRRQTTLSGCSSQCAAMQSDISAAGSNVASLCTSSVVSDYATCLNCEVAAAKAGPADAAAAEAQAAQQIMNALVSSCSAVNQPITGVNITGAGGSGPVGTADTPSTATATGSADSGTQTAAAGSAGASTTGTGGTVAGGPAKTNGADAHRTQLGVGVAGSLILGTVALLL</sequence>
<name>A0A8H6TRZ3_MYCCL</name>
<dbReference type="AlphaFoldDB" id="A0A8H6TRZ3"/>
<feature type="region of interest" description="Disordered" evidence="1">
    <location>
        <begin position="122"/>
        <end position="172"/>
    </location>
</feature>
<evidence type="ECO:0000256" key="2">
    <source>
        <dbReference type="SAM" id="SignalP"/>
    </source>
</evidence>
<comment type="caution">
    <text evidence="3">The sequence shown here is derived from an EMBL/GenBank/DDBJ whole genome shotgun (WGS) entry which is preliminary data.</text>
</comment>
<keyword evidence="2" id="KW-0732">Signal</keyword>
<reference evidence="3" key="1">
    <citation type="submission" date="2020-05" db="EMBL/GenBank/DDBJ databases">
        <title>Mycena genomes resolve the evolution of fungal bioluminescence.</title>
        <authorList>
            <person name="Tsai I.J."/>
        </authorList>
    </citation>
    <scope>NUCLEOTIDE SEQUENCE</scope>
    <source>
        <strain evidence="3">110903Hualien_Pintung</strain>
    </source>
</reference>
<accession>A0A8H6TRZ3</accession>
<feature type="compositionally biased region" description="Low complexity" evidence="1">
    <location>
        <begin position="128"/>
        <end position="159"/>
    </location>
</feature>
<evidence type="ECO:0000256" key="1">
    <source>
        <dbReference type="SAM" id="MobiDB-lite"/>
    </source>
</evidence>
<protein>
    <submittedName>
        <fullName evidence="3">Uncharacterized protein</fullName>
    </submittedName>
</protein>
<keyword evidence="4" id="KW-1185">Reference proteome</keyword>
<organism evidence="3 4">
    <name type="scientific">Mycena chlorophos</name>
    <name type="common">Agaric fungus</name>
    <name type="synonym">Agaricus chlorophos</name>
    <dbReference type="NCBI Taxonomy" id="658473"/>
    <lineage>
        <taxon>Eukaryota</taxon>
        <taxon>Fungi</taxon>
        <taxon>Dikarya</taxon>
        <taxon>Basidiomycota</taxon>
        <taxon>Agaricomycotina</taxon>
        <taxon>Agaricomycetes</taxon>
        <taxon>Agaricomycetidae</taxon>
        <taxon>Agaricales</taxon>
        <taxon>Marasmiineae</taxon>
        <taxon>Mycenaceae</taxon>
        <taxon>Mycena</taxon>
    </lineage>
</organism>
<dbReference type="OrthoDB" id="3063012at2759"/>
<feature type="signal peptide" evidence="2">
    <location>
        <begin position="1"/>
        <end position="19"/>
    </location>
</feature>